<dbReference type="PROSITE" id="PS50279">
    <property type="entry name" value="BPTI_KUNITZ_2"/>
    <property type="match status" value="1"/>
</dbReference>
<dbReference type="InterPro" id="IPR050098">
    <property type="entry name" value="TFPI/VKTCI-like"/>
</dbReference>
<dbReference type="PANTHER" id="PTHR10083">
    <property type="entry name" value="KUNITZ-TYPE PROTEASE INHIBITOR-RELATED"/>
    <property type="match status" value="1"/>
</dbReference>
<dbReference type="PANTHER" id="PTHR10083:SF374">
    <property type="entry name" value="BPTI_KUNITZ INHIBITOR DOMAIN-CONTAINING PROTEIN"/>
    <property type="match status" value="1"/>
</dbReference>
<keyword evidence="2" id="KW-0722">Serine protease inhibitor</keyword>
<proteinExistence type="evidence at transcript level"/>
<organism evidence="6">
    <name type="scientific">Amblyomma maculatum</name>
    <name type="common">Gulf Coast tick</name>
    <dbReference type="NCBI Taxonomy" id="34609"/>
    <lineage>
        <taxon>Eukaryota</taxon>
        <taxon>Metazoa</taxon>
        <taxon>Ecdysozoa</taxon>
        <taxon>Arthropoda</taxon>
        <taxon>Chelicerata</taxon>
        <taxon>Arachnida</taxon>
        <taxon>Acari</taxon>
        <taxon>Parasitiformes</taxon>
        <taxon>Ixodida</taxon>
        <taxon>Ixodoidea</taxon>
        <taxon>Ixodidae</taxon>
        <taxon>Amblyomminae</taxon>
        <taxon>Amblyomma</taxon>
    </lineage>
</organism>
<evidence type="ECO:0000256" key="3">
    <source>
        <dbReference type="ARBA" id="ARBA00023157"/>
    </source>
</evidence>
<sequence>MQLEMCAVLLALMACLSGLYAEHLSSSVVRNTSGEVSSRALEEDRCQLRIIPTGGACNAPFGVRYGFNHRTKKCEAFMSRSCVGGNENNFASRKECLETCFSRSLCLLKKGTGLPLVGAKSYIYDADSDLCKPARKVEFFKKTAYWPEDNRFQTPEDCQAECMPTL</sequence>
<feature type="chain" id="PRO_5003447837" description="BPTI/Kunitz inhibitor domain-containing protein" evidence="4">
    <location>
        <begin position="22"/>
        <end position="166"/>
    </location>
</feature>
<dbReference type="GO" id="GO:0005615">
    <property type="term" value="C:extracellular space"/>
    <property type="evidence" value="ECO:0007669"/>
    <property type="project" value="TreeGrafter"/>
</dbReference>
<protein>
    <recommendedName>
        <fullName evidence="5">BPTI/Kunitz inhibitor domain-containing protein</fullName>
    </recommendedName>
</protein>
<keyword evidence="3" id="KW-1015">Disulfide bond</keyword>
<dbReference type="SUPFAM" id="SSF57362">
    <property type="entry name" value="BPTI-like"/>
    <property type="match status" value="2"/>
</dbReference>
<name>G3MSA4_AMBMU</name>
<dbReference type="GO" id="GO:0004867">
    <property type="term" value="F:serine-type endopeptidase inhibitor activity"/>
    <property type="evidence" value="ECO:0007669"/>
    <property type="project" value="UniProtKB-KW"/>
</dbReference>
<dbReference type="Pfam" id="PF00014">
    <property type="entry name" value="Kunitz_BPTI"/>
    <property type="match status" value="1"/>
</dbReference>
<keyword evidence="1" id="KW-0646">Protease inhibitor</keyword>
<evidence type="ECO:0000256" key="4">
    <source>
        <dbReference type="SAM" id="SignalP"/>
    </source>
</evidence>
<keyword evidence="4" id="KW-0732">Signal</keyword>
<evidence type="ECO:0000256" key="1">
    <source>
        <dbReference type="ARBA" id="ARBA00022690"/>
    </source>
</evidence>
<dbReference type="Gene3D" id="4.10.410.10">
    <property type="entry name" value="Pancreatic trypsin inhibitor Kunitz domain"/>
    <property type="match status" value="2"/>
</dbReference>
<evidence type="ECO:0000256" key="2">
    <source>
        <dbReference type="ARBA" id="ARBA00022900"/>
    </source>
</evidence>
<evidence type="ECO:0000313" key="6">
    <source>
        <dbReference type="EMBL" id="AEO36372.1"/>
    </source>
</evidence>
<reference evidence="6" key="1">
    <citation type="journal article" date="2011" name="PLoS ONE">
        <title>A deep insight into the sialotranscriptome of the gulf coast tick, Amblyomma maculatum.</title>
        <authorList>
            <person name="Karim S."/>
            <person name="Singh P."/>
            <person name="Ribeiro J.M."/>
        </authorList>
    </citation>
    <scope>NUCLEOTIDE SEQUENCE</scope>
    <source>
        <tissue evidence="6">Salivary gland</tissue>
    </source>
</reference>
<feature type="domain" description="BPTI/Kunitz inhibitor" evidence="5">
    <location>
        <begin position="46"/>
        <end position="100"/>
    </location>
</feature>
<dbReference type="AlphaFoldDB" id="G3MSA4"/>
<dbReference type="InterPro" id="IPR002223">
    <property type="entry name" value="Kunitz_BPTI"/>
</dbReference>
<dbReference type="SMART" id="SM00131">
    <property type="entry name" value="KU"/>
    <property type="match status" value="1"/>
</dbReference>
<feature type="signal peptide" evidence="4">
    <location>
        <begin position="1"/>
        <end position="21"/>
    </location>
</feature>
<evidence type="ECO:0000259" key="5">
    <source>
        <dbReference type="PROSITE" id="PS50279"/>
    </source>
</evidence>
<accession>G3MSA4</accession>
<dbReference type="InterPro" id="IPR036880">
    <property type="entry name" value="Kunitz_BPTI_sf"/>
</dbReference>
<dbReference type="EMBL" id="JO844755">
    <property type="protein sequence ID" value="AEO36372.1"/>
    <property type="molecule type" value="mRNA"/>
</dbReference>